<evidence type="ECO:0000313" key="7">
    <source>
        <dbReference type="EMBL" id="TCS80975.1"/>
    </source>
</evidence>
<dbReference type="InterPro" id="IPR020094">
    <property type="entry name" value="TruA/RsuA/RluB/E/F_N"/>
</dbReference>
<dbReference type="FunFam" id="3.30.70.1560:FF:000001">
    <property type="entry name" value="Pseudouridine synthase"/>
    <property type="match status" value="1"/>
</dbReference>
<name>A0A4R3KCZ9_9FIRM</name>
<reference evidence="7 8" key="1">
    <citation type="submission" date="2019-03" db="EMBL/GenBank/DDBJ databases">
        <title>Genomic Encyclopedia of Type Strains, Phase IV (KMG-IV): sequencing the most valuable type-strain genomes for metagenomic binning, comparative biology and taxonomic classification.</title>
        <authorList>
            <person name="Goeker M."/>
        </authorList>
    </citation>
    <scope>NUCLEOTIDE SEQUENCE [LARGE SCALE GENOMIC DNA]</scope>
    <source>
        <strain evidence="7 8">DSM 20467</strain>
    </source>
</reference>
<dbReference type="SMART" id="SM00363">
    <property type="entry name" value="S4"/>
    <property type="match status" value="1"/>
</dbReference>
<dbReference type="GO" id="GO:0005829">
    <property type="term" value="C:cytosol"/>
    <property type="evidence" value="ECO:0007669"/>
    <property type="project" value="UniProtKB-ARBA"/>
</dbReference>
<dbReference type="InterPro" id="IPR036986">
    <property type="entry name" value="S4_RNA-bd_sf"/>
</dbReference>
<evidence type="ECO:0000256" key="3">
    <source>
        <dbReference type="ARBA" id="ARBA00023235"/>
    </source>
</evidence>
<evidence type="ECO:0000256" key="2">
    <source>
        <dbReference type="ARBA" id="ARBA00022884"/>
    </source>
</evidence>
<dbReference type="NCBIfam" id="TIGR00093">
    <property type="entry name" value="pseudouridine synthase"/>
    <property type="match status" value="1"/>
</dbReference>
<accession>A0A4R3KCZ9</accession>
<protein>
    <recommendedName>
        <fullName evidence="5">Pseudouridine synthase</fullName>
        <ecNumber evidence="5">5.4.99.-</ecNumber>
    </recommendedName>
</protein>
<dbReference type="PROSITE" id="PS01149">
    <property type="entry name" value="PSI_RSU"/>
    <property type="match status" value="1"/>
</dbReference>
<keyword evidence="2 4" id="KW-0694">RNA-binding</keyword>
<gene>
    <name evidence="7" type="ORF">EDC37_103145</name>
</gene>
<evidence type="ECO:0000256" key="5">
    <source>
        <dbReference type="RuleBase" id="RU003887"/>
    </source>
</evidence>
<dbReference type="InterPro" id="IPR020103">
    <property type="entry name" value="PsdUridine_synth_cat_dom_sf"/>
</dbReference>
<dbReference type="PANTHER" id="PTHR47683:SF2">
    <property type="entry name" value="RNA-BINDING S4 DOMAIN-CONTAINING PROTEIN"/>
    <property type="match status" value="1"/>
</dbReference>
<evidence type="ECO:0000259" key="6">
    <source>
        <dbReference type="SMART" id="SM00363"/>
    </source>
</evidence>
<dbReference type="SUPFAM" id="SSF55120">
    <property type="entry name" value="Pseudouridine synthase"/>
    <property type="match status" value="1"/>
</dbReference>
<comment type="similarity">
    <text evidence="1 5">Belongs to the pseudouridine synthase RsuA family.</text>
</comment>
<dbReference type="InterPro" id="IPR042092">
    <property type="entry name" value="PsdUridine_s_RsuA/RluB/E/F_cat"/>
</dbReference>
<dbReference type="Pfam" id="PF01479">
    <property type="entry name" value="S4"/>
    <property type="match status" value="1"/>
</dbReference>
<comment type="caution">
    <text evidence="7">The sequence shown here is derived from an EMBL/GenBank/DDBJ whole genome shotgun (WGS) entry which is preliminary data.</text>
</comment>
<dbReference type="CDD" id="cd00165">
    <property type="entry name" value="S4"/>
    <property type="match status" value="1"/>
</dbReference>
<keyword evidence="3 5" id="KW-0413">Isomerase</keyword>
<dbReference type="GO" id="GO:0003723">
    <property type="term" value="F:RNA binding"/>
    <property type="evidence" value="ECO:0007669"/>
    <property type="project" value="UniProtKB-KW"/>
</dbReference>
<dbReference type="FunFam" id="3.10.290.10:FF:000003">
    <property type="entry name" value="Pseudouridine synthase"/>
    <property type="match status" value="1"/>
</dbReference>
<dbReference type="EMBL" id="SMAA01000003">
    <property type="protein sequence ID" value="TCS80975.1"/>
    <property type="molecule type" value="Genomic_DNA"/>
</dbReference>
<dbReference type="Gene3D" id="3.10.290.10">
    <property type="entry name" value="RNA-binding S4 domain"/>
    <property type="match status" value="1"/>
</dbReference>
<dbReference type="PANTHER" id="PTHR47683">
    <property type="entry name" value="PSEUDOURIDINE SYNTHASE FAMILY PROTEIN-RELATED"/>
    <property type="match status" value="1"/>
</dbReference>
<dbReference type="PROSITE" id="PS50889">
    <property type="entry name" value="S4"/>
    <property type="match status" value="1"/>
</dbReference>
<dbReference type="InterPro" id="IPR050343">
    <property type="entry name" value="RsuA_PseudoU_synthase"/>
</dbReference>
<dbReference type="InterPro" id="IPR002942">
    <property type="entry name" value="S4_RNA-bd"/>
</dbReference>
<feature type="domain" description="RNA-binding S4" evidence="6">
    <location>
        <begin position="2"/>
        <end position="61"/>
    </location>
</feature>
<proteinExistence type="inferred from homology"/>
<dbReference type="Pfam" id="PF00849">
    <property type="entry name" value="PseudoU_synth_2"/>
    <property type="match status" value="1"/>
</dbReference>
<keyword evidence="8" id="KW-1185">Reference proteome</keyword>
<dbReference type="GO" id="GO:0000455">
    <property type="term" value="P:enzyme-directed rRNA pseudouridine synthesis"/>
    <property type="evidence" value="ECO:0007669"/>
    <property type="project" value="UniProtKB-ARBA"/>
</dbReference>
<dbReference type="Proteomes" id="UP000295188">
    <property type="component" value="Unassembled WGS sequence"/>
</dbReference>
<dbReference type="CDD" id="cd02870">
    <property type="entry name" value="PseudoU_synth_RsuA_like"/>
    <property type="match status" value="1"/>
</dbReference>
<dbReference type="AlphaFoldDB" id="A0A4R3KCZ9"/>
<dbReference type="EC" id="5.4.99.-" evidence="5"/>
<organism evidence="7 8">
    <name type="scientific">Pectinatus cerevisiiphilus</name>
    <dbReference type="NCBI Taxonomy" id="86956"/>
    <lineage>
        <taxon>Bacteria</taxon>
        <taxon>Bacillati</taxon>
        <taxon>Bacillota</taxon>
        <taxon>Negativicutes</taxon>
        <taxon>Selenomonadales</taxon>
        <taxon>Selenomonadaceae</taxon>
        <taxon>Pectinatus</taxon>
    </lineage>
</organism>
<dbReference type="InterPro" id="IPR006145">
    <property type="entry name" value="PsdUridine_synth_RsuA/RluA"/>
</dbReference>
<evidence type="ECO:0000313" key="8">
    <source>
        <dbReference type="Proteomes" id="UP000295188"/>
    </source>
</evidence>
<evidence type="ECO:0000256" key="4">
    <source>
        <dbReference type="PROSITE-ProRule" id="PRU00182"/>
    </source>
</evidence>
<dbReference type="SUPFAM" id="SSF55174">
    <property type="entry name" value="Alpha-L RNA-binding motif"/>
    <property type="match status" value="1"/>
</dbReference>
<dbReference type="Gene3D" id="3.30.70.580">
    <property type="entry name" value="Pseudouridine synthase I, catalytic domain, N-terminal subdomain"/>
    <property type="match status" value="1"/>
</dbReference>
<sequence length="244" mass="27568">MERLQKFIAECGIASRRAAEKLITEGQISVNGDIVTQQGVTVDPAKDIVRFNGKVIKKDEEKVYIILYKPKGFISSVKDERGRKTVMELVSDIPERIFPVGRLDYNTEGLLLLTNDGSLMQKLLHPKFKVEKVYVATIAGRLNSEGLGRLRHGVMLEDGRTAPAKVDIISYDDTADRSKVQLSIHEGRNRQVRRMMMAVGHDVLALKRKRFAGLDLQGLKRGMYRHLTEEELVQLTTTIAEEHL</sequence>
<evidence type="ECO:0000256" key="1">
    <source>
        <dbReference type="ARBA" id="ARBA00008348"/>
    </source>
</evidence>
<dbReference type="GO" id="GO:0120159">
    <property type="term" value="F:rRNA pseudouridine synthase activity"/>
    <property type="evidence" value="ECO:0007669"/>
    <property type="project" value="UniProtKB-ARBA"/>
</dbReference>
<dbReference type="InterPro" id="IPR000748">
    <property type="entry name" value="PsdUridine_synth_RsuA/RluB/E/F"/>
</dbReference>
<dbReference type="Gene3D" id="3.30.70.1560">
    <property type="entry name" value="Alpha-L RNA-binding motif"/>
    <property type="match status" value="1"/>
</dbReference>
<dbReference type="InterPro" id="IPR018496">
    <property type="entry name" value="PsdUridine_synth_RsuA/RluB_CS"/>
</dbReference>